<accession>A0A8J8T3G2</accession>
<dbReference type="Proteomes" id="UP000785679">
    <property type="component" value="Unassembled WGS sequence"/>
</dbReference>
<comment type="caution">
    <text evidence="1">The sequence shown here is derived from an EMBL/GenBank/DDBJ whole genome shotgun (WGS) entry which is preliminary data.</text>
</comment>
<name>A0A8J8T3G2_HALGN</name>
<protein>
    <submittedName>
        <fullName evidence="1">Uncharacterized protein</fullName>
    </submittedName>
</protein>
<organism evidence="1 2">
    <name type="scientific">Halteria grandinella</name>
    <dbReference type="NCBI Taxonomy" id="5974"/>
    <lineage>
        <taxon>Eukaryota</taxon>
        <taxon>Sar</taxon>
        <taxon>Alveolata</taxon>
        <taxon>Ciliophora</taxon>
        <taxon>Intramacronucleata</taxon>
        <taxon>Spirotrichea</taxon>
        <taxon>Stichotrichia</taxon>
        <taxon>Sporadotrichida</taxon>
        <taxon>Halteriidae</taxon>
        <taxon>Halteria</taxon>
    </lineage>
</organism>
<dbReference type="EMBL" id="RRYP01007004">
    <property type="protein sequence ID" value="TNV80809.1"/>
    <property type="molecule type" value="Genomic_DNA"/>
</dbReference>
<reference evidence="1" key="1">
    <citation type="submission" date="2019-06" db="EMBL/GenBank/DDBJ databases">
        <authorList>
            <person name="Zheng W."/>
        </authorList>
    </citation>
    <scope>NUCLEOTIDE SEQUENCE</scope>
    <source>
        <strain evidence="1">QDHG01</strain>
    </source>
</reference>
<proteinExistence type="predicted"/>
<gene>
    <name evidence="1" type="ORF">FGO68_gene17241</name>
</gene>
<evidence type="ECO:0000313" key="1">
    <source>
        <dbReference type="EMBL" id="TNV80809.1"/>
    </source>
</evidence>
<dbReference type="AlphaFoldDB" id="A0A8J8T3G2"/>
<keyword evidence="2" id="KW-1185">Reference proteome</keyword>
<sequence length="126" mass="14552">MSVVGLEVVLFRLQHLKQQTNVICVSGQSQSYYFIIELSLQLIKYFLLKLSQIPKKENKSPKKPSVEINSSKPYDISIMAALPYYSYSGWYWNLVNVPSRIMQVSKQQSVDVTFTLSQLLDDQIQK</sequence>
<evidence type="ECO:0000313" key="2">
    <source>
        <dbReference type="Proteomes" id="UP000785679"/>
    </source>
</evidence>